<feature type="chain" id="PRO_5015153172" evidence="1">
    <location>
        <begin position="16"/>
        <end position="591"/>
    </location>
</feature>
<dbReference type="AlphaFoldDB" id="A0A2P7R2V8"/>
<dbReference type="Pfam" id="PF11739">
    <property type="entry name" value="YdbH-like"/>
    <property type="match status" value="1"/>
</dbReference>
<evidence type="ECO:0000256" key="1">
    <source>
        <dbReference type="SAM" id="SignalP"/>
    </source>
</evidence>
<dbReference type="OrthoDB" id="5596796at2"/>
<evidence type="ECO:0000313" key="3">
    <source>
        <dbReference type="Proteomes" id="UP000240243"/>
    </source>
</evidence>
<comment type="caution">
    <text evidence="2">The sequence shown here is derived from an EMBL/GenBank/DDBJ whole genome shotgun (WGS) entry which is preliminary data.</text>
</comment>
<keyword evidence="3" id="KW-1185">Reference proteome</keyword>
<protein>
    <submittedName>
        <fullName evidence="2">Uncharacterized protein</fullName>
    </submittedName>
</protein>
<dbReference type="InterPro" id="IPR021730">
    <property type="entry name" value="YdbH"/>
</dbReference>
<organism evidence="2 3">
    <name type="scientific">Zobellella endophytica</name>
    <dbReference type="NCBI Taxonomy" id="2116700"/>
    <lineage>
        <taxon>Bacteria</taxon>
        <taxon>Pseudomonadati</taxon>
        <taxon>Pseudomonadota</taxon>
        <taxon>Gammaproteobacteria</taxon>
        <taxon>Aeromonadales</taxon>
        <taxon>Aeromonadaceae</taxon>
        <taxon>Zobellella</taxon>
    </lineage>
</organism>
<dbReference type="Proteomes" id="UP000240243">
    <property type="component" value="Unassembled WGS sequence"/>
</dbReference>
<dbReference type="EMBL" id="PXYG01000006">
    <property type="protein sequence ID" value="PSJ44534.1"/>
    <property type="molecule type" value="Genomic_DNA"/>
</dbReference>
<gene>
    <name evidence="2" type="ORF">C7H85_14135</name>
</gene>
<name>A0A2P7R2V8_9GAMM</name>
<feature type="signal peptide" evidence="1">
    <location>
        <begin position="1"/>
        <end position="15"/>
    </location>
</feature>
<accession>A0A2P7R2V8</accession>
<proteinExistence type="predicted"/>
<evidence type="ECO:0000313" key="2">
    <source>
        <dbReference type="EMBL" id="PSJ44534.1"/>
    </source>
</evidence>
<sequence length="591" mass="64014">MACCCLLLFSGILPAQMLPDWLSARVELVRGQVLACPRERAEGLAVTLKEGRIEGRLARLSLDLTCSRSGGSGAEGESDALSLLLTLPPIDFQVEELTLYLPTGQVSGAAELRHDRQHLEIAWQTGAGEVCLLLQPEQQGWRWQGTVPGAVVLPELAQVLTLSGGWQPGQELRLSADGALPAPLAGHWQLSLAASQGERGWQLLPSSRLRIPRLRWQRLELRDIEARPVGSQPLDGPWRGELAWTGGRWQQQSLPAARLQVEAAGRDSLQGNLELLLNDALRLGGRWRYDEGLAVTVPAQPLPLAGLWQWLSGWQALPVGLEPTAGNLVLSLTAPDLLDGTRPIELGLALQDGRIGYRDMLAEQVAARLQLELRQGSLHTVGANGLTIDSLDIGVPITEIRAAVRLQQGWPWLSGLTARVFDGRLALSPMALTTTPGGEVHFSDISLAQVLSHAAVSGLSGSGRLHGRLPFSFERGFSVTGGRAYSDHGWISYQAGEQLLATGESNLSLGLTLGLLSDLRYDRLEAEISMAADGEAVIDSRLRGQAPVMGRMHPVNFNYHHQENLLQLLASLRFARDISERLPAGLQGESE</sequence>
<reference evidence="2 3" key="1">
    <citation type="submission" date="2018-03" db="EMBL/GenBank/DDBJ databases">
        <title>The draft genome of Zobellella sp. 59N8.</title>
        <authorList>
            <person name="Liu L."/>
            <person name="Li L."/>
            <person name="Zhang X."/>
            <person name="Liang L."/>
            <person name="Wang T."/>
        </authorList>
    </citation>
    <scope>NUCLEOTIDE SEQUENCE [LARGE SCALE GENOMIC DNA]</scope>
    <source>
        <strain evidence="2 3">59N8</strain>
    </source>
</reference>
<keyword evidence="1" id="KW-0732">Signal</keyword>